<dbReference type="VEuPathDB" id="GiardiaDB:GLP15_2944"/>
<sequence>MRYVVTPIPLPAATVSDGSSLPLWLQRAAEALQLDEDLLGSLAASRGIIKQQENICPSESLDFCCAYSEQLRPLLGSGVSATEGDELSSWLISAPSGSILFTASSVAAELILSLYASAALASAVACQDYTLAPQLFAKAQACLQEAIQYSDMLTSLGSPLPMGITGGAATVYMTSELLGAFVSFISAQLMELSSTNFISHNTTWLLSDPSLQDNLRMLLSASKSYGDAAPIFVASGMDCFTELAELAALKPHILTVAGRMAAAKCLFAERKYSKCIEECREISSIIATCVPEEKGFVSVSLCIECKDNLMEQLLELIAAAESSIDASDSLFCPEPAGTVHLDNAQVTANVHTANLGSHEPLTIDLAPIQEPASEFLADKADNSAEIILLNNIISQKDNELTEKQRLIDSLNAQLEELRGFAQETVPISPLDFTSLLLAKDAEIYRLQNLVLECSAASTLPSLPPHQDLLVPTVSVDEQLHKTIVELRQELDDIHVAFDDTSKQLWEERLITEYAYQTLAALQDEVSDMHDLRVANASLISQARALKDQATVKEVTPQGYGAAILTDIHVINDAERMIQQLQDRIVSLESQLLTAQKTLSDANETVAVYHQEIIEAEAETERLRDSLLNADAPKGANQGPEQDTQLSPVTVPLTDDLIMGFANAAIDIGSLKAGVSQAKVYDDMVELIVALEVENEKLKKKCLEYEISPPAIISLETEPGPDGGDTEPGLSASLLQSIGTEIAIQSAWTRLPALTTRLQSIIDRALEQVTIVTTEYAQHADGQRDGSSIVNEYSHSDGGDIFEPSDNPDEEYQNSLHSRLFSIGTSSDNVDLLEKMLHEDASEPLTLAMVARKLRLLGEGLQSLPTVVISGYDEDEAYNMLSERIIELVAEQHETNMSSMDDCYKDIEMAHINIADLRLCMRKTDKVMELYDRFSVTDQKRLYELQLVAQRKNAELVFLVRYMGLLVQAYQLSIAAIKQSVDAQGCTGKINGVEISTVLLEKDEQIAGLQEALKTARDHGEQRVSDISHDMRLVQDKYESLEKQLAEYRAFADGRLQPTSTDGDDYFYNLLADRDRQIKELSDIVSLLNSGSSVGAATVEGLESSPQEVQAASGYVTIEPIATEHISIRKQEEDQEIHRIPDSREALGAEHTAYVAESGATEQPVHCTQRTPGIDYEQLLIAKNAEIKRLQVLCEEAAAHVPASAASSNNLANTYGSNAFAYEHATESVYARSSADLEEIQRLNTELNSSNSKVQELTESLEALKTKNIAANTAIDNQNNQIEELTQDKQKLQNLVIQLTEENLVKSATVQSVMTTSVASSTLATEINNLKLEISERDHEIVRLTHTIERLNKQIVDNAGNEVPQLSTIIEIPPSATNNEIIKNLVNSIKTQEASFTHIRTLLKEKQAEVLKLKEALERQEDIVRTLLSNPMANKMKTSDSADGNNALILTNYNDASAADGQAAEEERTRFEERIQKLEEELASKDYIIDSKSQEIDTLRGDLRRLQNEATELRAKIADLETQLADAKKEIEQMQQRNDQASEDHNRRASRMMDDYTHKDLNEQIKSLYEILSAKDAEITSYKKRLGIEDDTAFTYL</sequence>
<keyword evidence="1 2" id="KW-0175">Coiled coil</keyword>
<proteinExistence type="predicted"/>
<evidence type="ECO:0000256" key="3">
    <source>
        <dbReference type="SAM" id="MobiDB-lite"/>
    </source>
</evidence>
<comment type="caution">
    <text evidence="4">The sequence shown here is derived from an EMBL/GenBank/DDBJ whole genome shotgun (WGS) entry which is preliminary data.</text>
</comment>
<feature type="coiled-coil region" evidence="2">
    <location>
        <begin position="570"/>
        <end position="618"/>
    </location>
</feature>
<dbReference type="OrthoDB" id="10255787at2759"/>
<feature type="coiled-coil region" evidence="2">
    <location>
        <begin position="1023"/>
        <end position="1050"/>
    </location>
</feature>
<dbReference type="PANTHER" id="PTHR23160:SF19">
    <property type="entry name" value="MYOSIN HEAVY CHAIN-RELATED PROTEIN"/>
    <property type="match status" value="1"/>
</dbReference>
<dbReference type="Gene3D" id="1.10.287.1490">
    <property type="match status" value="2"/>
</dbReference>
<protein>
    <submittedName>
        <fullName evidence="4">Coiled-coil protein</fullName>
    </submittedName>
</protein>
<feature type="coiled-coil region" evidence="2">
    <location>
        <begin position="1460"/>
        <end position="1543"/>
    </location>
</feature>
<organism evidence="4 5">
    <name type="scientific">Giardia intestinalis (strain P15)</name>
    <name type="common">Giardia lamblia</name>
    <dbReference type="NCBI Taxonomy" id="658858"/>
    <lineage>
        <taxon>Eukaryota</taxon>
        <taxon>Metamonada</taxon>
        <taxon>Diplomonadida</taxon>
        <taxon>Hexamitidae</taxon>
        <taxon>Giardiinae</taxon>
        <taxon>Giardia</taxon>
    </lineage>
</organism>
<dbReference type="OMA" id="IEMAHIN"/>
<reference evidence="4 5" key="1">
    <citation type="journal article" date="2010" name="BMC Genomics">
        <title>Genome analysis and comparative genomics of a Giardia intestinalis assemblage E isolate.</title>
        <authorList>
            <person name="Jerlstrom-Hultqvist J."/>
            <person name="Franzen O."/>
            <person name="Ankarklev J."/>
            <person name="Xu F."/>
            <person name="Nohynkova E."/>
            <person name="Andersson J.O."/>
            <person name="Svard S.G."/>
            <person name="Andersson B."/>
        </authorList>
    </citation>
    <scope>NUCLEOTIDE SEQUENCE [LARGE SCALE GENOMIC DNA]</scope>
    <source>
        <strain evidence="4 5">P15</strain>
    </source>
</reference>
<feature type="region of interest" description="Disordered" evidence="3">
    <location>
        <begin position="780"/>
        <end position="809"/>
    </location>
</feature>
<feature type="coiled-coil region" evidence="2">
    <location>
        <begin position="1239"/>
        <end position="1301"/>
    </location>
</feature>
<evidence type="ECO:0000256" key="2">
    <source>
        <dbReference type="SAM" id="Coils"/>
    </source>
</evidence>
<name>E1F922_GIAIA</name>
<dbReference type="Proteomes" id="UP000008974">
    <property type="component" value="Unassembled WGS sequence"/>
</dbReference>
<dbReference type="PANTHER" id="PTHR23160">
    <property type="entry name" value="SYNAPTONEMAL COMPLEX PROTEIN-RELATED"/>
    <property type="match status" value="1"/>
</dbReference>
<evidence type="ECO:0000256" key="1">
    <source>
        <dbReference type="ARBA" id="ARBA00023054"/>
    </source>
</evidence>
<feature type="coiled-coil region" evidence="2">
    <location>
        <begin position="680"/>
        <end position="707"/>
    </location>
</feature>
<evidence type="ECO:0000313" key="4">
    <source>
        <dbReference type="EMBL" id="EFO61040.1"/>
    </source>
</evidence>
<gene>
    <name evidence="4" type="ORF">GLP15_2944</name>
</gene>
<evidence type="ECO:0000313" key="5">
    <source>
        <dbReference type="Proteomes" id="UP000008974"/>
    </source>
</evidence>
<accession>E1F922</accession>
<dbReference type="EMBL" id="ACVC01000422">
    <property type="protein sequence ID" value="EFO61040.1"/>
    <property type="molecule type" value="Genomic_DNA"/>
</dbReference>